<organism evidence="3 4">
    <name type="scientific">Oedothorax gibbosus</name>
    <dbReference type="NCBI Taxonomy" id="931172"/>
    <lineage>
        <taxon>Eukaryota</taxon>
        <taxon>Metazoa</taxon>
        <taxon>Ecdysozoa</taxon>
        <taxon>Arthropoda</taxon>
        <taxon>Chelicerata</taxon>
        <taxon>Arachnida</taxon>
        <taxon>Araneae</taxon>
        <taxon>Araneomorphae</taxon>
        <taxon>Entelegynae</taxon>
        <taxon>Araneoidea</taxon>
        <taxon>Linyphiidae</taxon>
        <taxon>Erigoninae</taxon>
        <taxon>Oedothorax</taxon>
    </lineage>
</organism>
<gene>
    <name evidence="3" type="ORF">JTE90_008032</name>
</gene>
<evidence type="ECO:0000256" key="2">
    <source>
        <dbReference type="SAM" id="SignalP"/>
    </source>
</evidence>
<name>A0AAV6UVH8_9ARAC</name>
<evidence type="ECO:0000313" key="3">
    <source>
        <dbReference type="EMBL" id="KAG8188467.1"/>
    </source>
</evidence>
<protein>
    <recommendedName>
        <fullName evidence="5">Cuticle protein</fullName>
    </recommendedName>
</protein>
<comment type="caution">
    <text evidence="3">The sequence shown here is derived from an EMBL/GenBank/DDBJ whole genome shotgun (WGS) entry which is preliminary data.</text>
</comment>
<evidence type="ECO:0000256" key="1">
    <source>
        <dbReference type="SAM" id="MobiDB-lite"/>
    </source>
</evidence>
<feature type="chain" id="PRO_5043686587" description="Cuticle protein" evidence="2">
    <location>
        <begin position="16"/>
        <end position="437"/>
    </location>
</feature>
<keyword evidence="4" id="KW-1185">Reference proteome</keyword>
<dbReference type="EMBL" id="JAFNEN010000238">
    <property type="protein sequence ID" value="KAG8188467.1"/>
    <property type="molecule type" value="Genomic_DNA"/>
</dbReference>
<accession>A0AAV6UVH8</accession>
<feature type="signal peptide" evidence="2">
    <location>
        <begin position="1"/>
        <end position="15"/>
    </location>
</feature>
<reference evidence="3 4" key="1">
    <citation type="journal article" date="2022" name="Nat. Ecol. Evol.">
        <title>A masculinizing supergene underlies an exaggerated male reproductive morph in a spider.</title>
        <authorList>
            <person name="Hendrickx F."/>
            <person name="De Corte Z."/>
            <person name="Sonet G."/>
            <person name="Van Belleghem S.M."/>
            <person name="Kostlbacher S."/>
            <person name="Vangestel C."/>
        </authorList>
    </citation>
    <scope>NUCLEOTIDE SEQUENCE [LARGE SCALE GENOMIC DNA]</scope>
    <source>
        <strain evidence="3">W744_W776</strain>
    </source>
</reference>
<feature type="region of interest" description="Disordered" evidence="1">
    <location>
        <begin position="193"/>
        <end position="221"/>
    </location>
</feature>
<proteinExistence type="predicted"/>
<dbReference type="Proteomes" id="UP000827092">
    <property type="component" value="Unassembled WGS sequence"/>
</dbReference>
<sequence length="437" mass="47274">MIALIIPLVLSSALALPHGASIYSGAGVYGPSYNTPLVQAVQVSGHPSPDTLSHTLTNVQTHTGAVKQQTTVGKDVYGGHTIRHSAQATNVDPHSGQTDVKHDEHEFHINPYKGEAAVHTNNAEGSLNPTIGKAAFAQKVHEAKIAPGHASVADVADTAAVSPHSSAASRDVNAARTDVIHDGIAKNAHKSHKSYVNTPGVGGHSKAAETNQRSFDGHGYGSLHYDNQNADDAYDAHGHVASNDNGYKLDQAYDTRVNLGSHNEVEYSRHASKDPYGNYAAVTQSRTAEQHGQLVPVHQEYQPAIVKEVTPVVHQEAAVYYPQPQAVKEVGYSKYSEPESYVYANPAPVAYQKQVVYNEPAPVAYPQQVVYNEPLPVTYQKHASLVYSEPVPVSYHKHSELVYEPSVVYKRPVAYKQPVAYKSQAYGPVKYSNGGYY</sequence>
<dbReference type="AlphaFoldDB" id="A0AAV6UVH8"/>
<evidence type="ECO:0008006" key="5">
    <source>
        <dbReference type="Google" id="ProtNLM"/>
    </source>
</evidence>
<evidence type="ECO:0000313" key="4">
    <source>
        <dbReference type="Proteomes" id="UP000827092"/>
    </source>
</evidence>
<keyword evidence="2" id="KW-0732">Signal</keyword>